<comment type="catalytic activity">
    <reaction evidence="1">
        <text>ATP + H2O = ADP + phosphate + H(+)</text>
        <dbReference type="Rhea" id="RHEA:13065"/>
        <dbReference type="ChEBI" id="CHEBI:15377"/>
        <dbReference type="ChEBI" id="CHEBI:15378"/>
        <dbReference type="ChEBI" id="CHEBI:30616"/>
        <dbReference type="ChEBI" id="CHEBI:43474"/>
        <dbReference type="ChEBI" id="CHEBI:456216"/>
    </reaction>
</comment>
<dbReference type="SUPFAM" id="SSF53067">
    <property type="entry name" value="Actin-like ATPase domain"/>
    <property type="match status" value="2"/>
</dbReference>
<dbReference type="GeneID" id="20220593"/>
<dbReference type="Pfam" id="PF00022">
    <property type="entry name" value="Actin"/>
    <property type="match status" value="2"/>
</dbReference>
<evidence type="ECO:0008006" key="5">
    <source>
        <dbReference type="Google" id="ProtNLM"/>
    </source>
</evidence>
<dbReference type="InterPro" id="IPR004000">
    <property type="entry name" value="Actin"/>
</dbReference>
<dbReference type="KEGG" id="aaf:AURANDRAFT_28701"/>
<reference evidence="3 4" key="1">
    <citation type="journal article" date="2011" name="Proc. Natl. Acad. Sci. U.S.A.">
        <title>Niche of harmful alga Aureococcus anophagefferens revealed through ecogenomics.</title>
        <authorList>
            <person name="Gobler C.J."/>
            <person name="Berry D.L."/>
            <person name="Dyhrman S.T."/>
            <person name="Wilhelm S.W."/>
            <person name="Salamov A."/>
            <person name="Lobanov A.V."/>
            <person name="Zhang Y."/>
            <person name="Collier J.L."/>
            <person name="Wurch L.L."/>
            <person name="Kustka A.B."/>
            <person name="Dill B.D."/>
            <person name="Shah M."/>
            <person name="VerBerkmoes N.C."/>
            <person name="Kuo A."/>
            <person name="Terry A."/>
            <person name="Pangilinan J."/>
            <person name="Lindquist E.A."/>
            <person name="Lucas S."/>
            <person name="Paulsen I.T."/>
            <person name="Hattenrath-Lehmann T.K."/>
            <person name="Talmage S.C."/>
            <person name="Walker E.A."/>
            <person name="Koch F."/>
            <person name="Burson A.M."/>
            <person name="Marcoval M.A."/>
            <person name="Tang Y.Z."/>
            <person name="Lecleir G.R."/>
            <person name="Coyne K.J."/>
            <person name="Berg G.M."/>
            <person name="Bertrand E.M."/>
            <person name="Saito M.A."/>
            <person name="Gladyshev V.N."/>
            <person name="Grigoriev I.V."/>
        </authorList>
    </citation>
    <scope>NUCLEOTIDE SEQUENCE [LARGE SCALE GENOMIC DNA]</scope>
    <source>
        <strain evidence="4">CCMP 1984</strain>
    </source>
</reference>
<accession>F0YDU8</accession>
<evidence type="ECO:0000313" key="4">
    <source>
        <dbReference type="Proteomes" id="UP000002729"/>
    </source>
</evidence>
<dbReference type="Proteomes" id="UP000002729">
    <property type="component" value="Unassembled WGS sequence"/>
</dbReference>
<organism evidence="4">
    <name type="scientific">Aureococcus anophagefferens</name>
    <name type="common">Harmful bloom alga</name>
    <dbReference type="NCBI Taxonomy" id="44056"/>
    <lineage>
        <taxon>Eukaryota</taxon>
        <taxon>Sar</taxon>
        <taxon>Stramenopiles</taxon>
        <taxon>Ochrophyta</taxon>
        <taxon>Pelagophyceae</taxon>
        <taxon>Pelagomonadales</taxon>
        <taxon>Pelagomonadaceae</taxon>
        <taxon>Aureococcus</taxon>
    </lineage>
</organism>
<dbReference type="AlphaFoldDB" id="F0YDU8"/>
<sequence>MATNVEKKDDGAKKSSGLRSTRKLFARWTGLRHAVKRTTKALVGPREPAREPPRILIDSTYAKRTFKKAELEKLFEKRKKRVYDLAPAPADLEKAVPDDVEAVGEDATVVIDAGSFLTRIGLTGEGEPRMVVASVVGFAGGPKTPDAHAAGAAGAAAHPDCYVRPLYRNAYADWDAAEKLWRHALFATEAFDVSPDRPGPPVVSDSGAGRVVITVPVLQPKATIQRMVEIVIDELGAEECHVGVAPVLALYGQGYTTGLVLDVGAQSARALPVIDGFATPHALCVDAELSGDRLNAYAADFLRARGCAFASNRAANAAGEALKRTRGVVAWSDRDPVTEATFEVTAAWTAEPKTIALTPEDRKLLGEPLFNPKKVDKQAKTKGLAALIKQSIYKSEEDMRVTLWGGVLLVGGGSSLNGTPERLEEDLFIISPDTIDVAVTASPGRDVMAWQGGAYLTTLPEFENNWIHVEDREDPELFKQRLKDTEYNC</sequence>
<gene>
    <name evidence="3" type="ORF">AURANDRAFT_28701</name>
</gene>
<protein>
    <recommendedName>
        <fullName evidence="5">Actin</fullName>
    </recommendedName>
</protein>
<dbReference type="EMBL" id="GL833133">
    <property type="protein sequence ID" value="EGB06692.1"/>
    <property type="molecule type" value="Genomic_DNA"/>
</dbReference>
<dbReference type="CDD" id="cd10169">
    <property type="entry name" value="ASKHA_NBD_actin-like"/>
    <property type="match status" value="1"/>
</dbReference>
<dbReference type="InParanoid" id="F0YDU8"/>
<dbReference type="OrthoDB" id="5132116at2759"/>
<dbReference type="InterPro" id="IPR043129">
    <property type="entry name" value="ATPase_NBD"/>
</dbReference>
<dbReference type="eggNOG" id="KOG0676">
    <property type="taxonomic scope" value="Eukaryota"/>
</dbReference>
<comment type="similarity">
    <text evidence="2">Belongs to the actin family.</text>
</comment>
<evidence type="ECO:0000256" key="1">
    <source>
        <dbReference type="ARBA" id="ARBA00049360"/>
    </source>
</evidence>
<name>F0YDU8_AURAN</name>
<dbReference type="Gene3D" id="3.90.640.10">
    <property type="entry name" value="Actin, Chain A, domain 4"/>
    <property type="match status" value="1"/>
</dbReference>
<dbReference type="Gene3D" id="3.30.420.40">
    <property type="match status" value="2"/>
</dbReference>
<dbReference type="SMART" id="SM00268">
    <property type="entry name" value="ACTIN"/>
    <property type="match status" value="1"/>
</dbReference>
<evidence type="ECO:0000256" key="2">
    <source>
        <dbReference type="RuleBase" id="RU000487"/>
    </source>
</evidence>
<dbReference type="PANTHER" id="PTHR11937">
    <property type="entry name" value="ACTIN"/>
    <property type="match status" value="1"/>
</dbReference>
<dbReference type="RefSeq" id="XP_009038443.1">
    <property type="nucleotide sequence ID" value="XM_009040195.1"/>
</dbReference>
<evidence type="ECO:0000313" key="3">
    <source>
        <dbReference type="EMBL" id="EGB06692.1"/>
    </source>
</evidence>
<proteinExistence type="inferred from homology"/>
<keyword evidence="4" id="KW-1185">Reference proteome</keyword>